<evidence type="ECO:0000256" key="6">
    <source>
        <dbReference type="ARBA" id="ARBA00022917"/>
    </source>
</evidence>
<dbReference type="SUPFAM" id="SSF50249">
    <property type="entry name" value="Nucleic acid-binding proteins"/>
    <property type="match status" value="1"/>
</dbReference>
<evidence type="ECO:0000256" key="7">
    <source>
        <dbReference type="ARBA" id="ARBA00023146"/>
    </source>
</evidence>
<sequence>MGLKKDEFGVQHSARVQFKASAFSGKDGPVPVRNPGRKELVPKIVASNVDAQLIFSRLHGSSKGDVRISVERVEFVDDERSRIGRSKEVASKFMALAVLTTIKYGTHVVVHVGAHMAETDQVAGPADRLAAMNLSDSVQNHAFSDRVLILSIVGRPDGGAGLAGQRVRAGGWVKTGREQGKGTFAFLELNDGSCPANLQVIVDAGVAVLSKLVATGTCVVVDGILKVPPEGAKQRIELRVESVVHIGEVDPAKYPIPKTKLTLEFLRDHLHLRSRTNTIAAIARIRNALAFATHSFFQEHHFLYVHTPIITTSDCEGAGEMFQVTTLISEAEKLEKDLIKNPPPSESDIETARQLVSERGAAVKQLKDAKASKADISASVMELNKVKESLSKLEERSKLKPGIPQKDGKIDYTQDFFARQAFLTVSGQLQVETYACAVSNVYTFGPTFRAEQSHTSRHLAEFWMVEPEIAFADLQDDMNCAEAYVKYMCNWLLEKCLDDMEFMAKNYDKGCIDRLRMVALTPFVRISYTEAVELLEEAVKGGKKFENAVEWGIDLASEHERYLTEVKFQKPVIVYNYPKGIKAFYMRLNDDLKTVAAMDVLVPKVGELIGGSQREERYEVIRERITEMGLPLEPYEWYLDLRRYGTVKHCGFGLGFERMILFATGIDNIRDVIPFPRYPGRADL</sequence>
<dbReference type="EC" id="6.1.1.22" evidence="2"/>
<dbReference type="PRINTS" id="PR01042">
    <property type="entry name" value="TRNASYNTHASP"/>
</dbReference>
<dbReference type="InterPro" id="IPR004364">
    <property type="entry name" value="Aa-tRNA-synt_II"/>
</dbReference>
<evidence type="ECO:0000256" key="2">
    <source>
        <dbReference type="ARBA" id="ARBA00012816"/>
    </source>
</evidence>
<dbReference type="PROSITE" id="PS50862">
    <property type="entry name" value="AA_TRNA_LIGASE_II"/>
    <property type="match status" value="1"/>
</dbReference>
<dbReference type="SUPFAM" id="SSF55681">
    <property type="entry name" value="Class II aaRS and biotin synthetases"/>
    <property type="match status" value="1"/>
</dbReference>
<dbReference type="CDD" id="cd00776">
    <property type="entry name" value="AsxRS_core"/>
    <property type="match status" value="1"/>
</dbReference>
<gene>
    <name evidence="10" type="ORF">V6N12_042340</name>
</gene>
<comment type="similarity">
    <text evidence="1">Belongs to the class-II aminoacyl-tRNA synthetase family.</text>
</comment>
<dbReference type="InterPro" id="IPR000738">
    <property type="entry name" value="WHEP-TRS_dom"/>
</dbReference>
<evidence type="ECO:0000259" key="8">
    <source>
        <dbReference type="PROSITE" id="PS50862"/>
    </source>
</evidence>
<evidence type="ECO:0000256" key="1">
    <source>
        <dbReference type="ARBA" id="ARBA00008226"/>
    </source>
</evidence>
<feature type="domain" description="WHEP-TRS" evidence="9">
    <location>
        <begin position="348"/>
        <end position="404"/>
    </location>
</feature>
<dbReference type="InterPro" id="IPR012340">
    <property type="entry name" value="NA-bd_OB-fold"/>
</dbReference>
<dbReference type="InterPro" id="IPR045864">
    <property type="entry name" value="aa-tRNA-synth_II/BPL/LPL"/>
</dbReference>
<dbReference type="Pfam" id="PF01336">
    <property type="entry name" value="tRNA_anti-codon"/>
    <property type="match status" value="1"/>
</dbReference>
<evidence type="ECO:0000256" key="3">
    <source>
        <dbReference type="ARBA" id="ARBA00022598"/>
    </source>
</evidence>
<dbReference type="InterPro" id="IPR006195">
    <property type="entry name" value="aa-tRNA-synth_II"/>
</dbReference>
<evidence type="ECO:0000313" key="11">
    <source>
        <dbReference type="Proteomes" id="UP001472677"/>
    </source>
</evidence>
<dbReference type="InterPro" id="IPR004365">
    <property type="entry name" value="NA-bd_OB_tRNA"/>
</dbReference>
<dbReference type="Pfam" id="PF00152">
    <property type="entry name" value="tRNA-synt_2"/>
    <property type="match status" value="2"/>
</dbReference>
<keyword evidence="7" id="KW-0030">Aminoacyl-tRNA synthetase</keyword>
<comment type="caution">
    <text evidence="10">The sequence shown here is derived from an EMBL/GenBank/DDBJ whole genome shotgun (WGS) entry which is preliminary data.</text>
</comment>
<dbReference type="NCBIfam" id="NF003037">
    <property type="entry name" value="PRK03932.1"/>
    <property type="match status" value="1"/>
</dbReference>
<keyword evidence="3" id="KW-0436">Ligase</keyword>
<dbReference type="SMART" id="SM00991">
    <property type="entry name" value="WHEP-TRS"/>
    <property type="match status" value="1"/>
</dbReference>
<keyword evidence="11" id="KW-1185">Reference proteome</keyword>
<proteinExistence type="inferred from homology"/>
<dbReference type="PROSITE" id="PS51185">
    <property type="entry name" value="WHEP_TRS_2"/>
    <property type="match status" value="1"/>
</dbReference>
<dbReference type="PANTHER" id="PTHR22594">
    <property type="entry name" value="ASPARTYL/LYSYL-TRNA SYNTHETASE"/>
    <property type="match status" value="1"/>
</dbReference>
<keyword evidence="6" id="KW-0648">Protein biosynthesis</keyword>
<dbReference type="Gene3D" id="3.30.930.10">
    <property type="entry name" value="Bira Bifunctional Protein, Domain 2"/>
    <property type="match status" value="1"/>
</dbReference>
<evidence type="ECO:0000313" key="10">
    <source>
        <dbReference type="EMBL" id="KAK8559052.1"/>
    </source>
</evidence>
<evidence type="ECO:0000259" key="9">
    <source>
        <dbReference type="PROSITE" id="PS51185"/>
    </source>
</evidence>
<feature type="domain" description="Aminoacyl-transfer RNA synthetases class-II family profile" evidence="8">
    <location>
        <begin position="441"/>
        <end position="674"/>
    </location>
</feature>
<organism evidence="10 11">
    <name type="scientific">Hibiscus sabdariffa</name>
    <name type="common">roselle</name>
    <dbReference type="NCBI Taxonomy" id="183260"/>
    <lineage>
        <taxon>Eukaryota</taxon>
        <taxon>Viridiplantae</taxon>
        <taxon>Streptophyta</taxon>
        <taxon>Embryophyta</taxon>
        <taxon>Tracheophyta</taxon>
        <taxon>Spermatophyta</taxon>
        <taxon>Magnoliopsida</taxon>
        <taxon>eudicotyledons</taxon>
        <taxon>Gunneridae</taxon>
        <taxon>Pentapetalae</taxon>
        <taxon>rosids</taxon>
        <taxon>malvids</taxon>
        <taxon>Malvales</taxon>
        <taxon>Malvaceae</taxon>
        <taxon>Malvoideae</taxon>
        <taxon>Hibiscus</taxon>
    </lineage>
</organism>
<dbReference type="InterPro" id="IPR004522">
    <property type="entry name" value="Asn-tRNA-ligase"/>
</dbReference>
<dbReference type="EMBL" id="JBBPBM010000015">
    <property type="protein sequence ID" value="KAK8559052.1"/>
    <property type="molecule type" value="Genomic_DNA"/>
</dbReference>
<dbReference type="Gene3D" id="2.40.50.140">
    <property type="entry name" value="Nucleic acid-binding proteins"/>
    <property type="match status" value="1"/>
</dbReference>
<keyword evidence="4" id="KW-0547">Nucleotide-binding</keyword>
<reference evidence="10 11" key="1">
    <citation type="journal article" date="2024" name="G3 (Bethesda)">
        <title>Genome assembly of Hibiscus sabdariffa L. provides insights into metabolisms of medicinal natural products.</title>
        <authorList>
            <person name="Kim T."/>
        </authorList>
    </citation>
    <scope>NUCLEOTIDE SEQUENCE [LARGE SCALE GENOMIC DNA]</scope>
    <source>
        <strain evidence="10">TK-2024</strain>
        <tissue evidence="10">Old leaves</tissue>
    </source>
</reference>
<protein>
    <recommendedName>
        <fullName evidence="2">asparagine--tRNA ligase</fullName>
        <ecNumber evidence="2">6.1.1.22</ecNumber>
    </recommendedName>
</protein>
<evidence type="ECO:0000256" key="5">
    <source>
        <dbReference type="ARBA" id="ARBA00022840"/>
    </source>
</evidence>
<dbReference type="NCBIfam" id="TIGR00457">
    <property type="entry name" value="asnS"/>
    <property type="match status" value="1"/>
</dbReference>
<dbReference type="InterPro" id="IPR002312">
    <property type="entry name" value="Asp/Asn-tRNA-synth_IIb"/>
</dbReference>
<dbReference type="CDD" id="cd04318">
    <property type="entry name" value="EcAsnRS_like_N"/>
    <property type="match status" value="1"/>
</dbReference>
<evidence type="ECO:0000256" key="4">
    <source>
        <dbReference type="ARBA" id="ARBA00022741"/>
    </source>
</evidence>
<dbReference type="PANTHER" id="PTHR22594:SF54">
    <property type="entry name" value="ASPARAGINE--TRNA LIGASE, CYTOPLASMIC 1-RELATED"/>
    <property type="match status" value="1"/>
</dbReference>
<accession>A0ABR2EEH4</accession>
<keyword evidence="5" id="KW-0067">ATP-binding</keyword>
<dbReference type="Proteomes" id="UP001472677">
    <property type="component" value="Unassembled WGS sequence"/>
</dbReference>
<name>A0ABR2EEH4_9ROSI</name>
<dbReference type="HAMAP" id="MF_00534">
    <property type="entry name" value="Asn_tRNA_synth"/>
    <property type="match status" value="1"/>
</dbReference>